<reference evidence="3" key="1">
    <citation type="journal article" date="2023" name="Mol. Phylogenet. Evol.">
        <title>Genome-scale phylogeny and comparative genomics of the fungal order Sordariales.</title>
        <authorList>
            <person name="Hensen N."/>
            <person name="Bonometti L."/>
            <person name="Westerberg I."/>
            <person name="Brannstrom I.O."/>
            <person name="Guillou S."/>
            <person name="Cros-Aarteil S."/>
            <person name="Calhoun S."/>
            <person name="Haridas S."/>
            <person name="Kuo A."/>
            <person name="Mondo S."/>
            <person name="Pangilinan J."/>
            <person name="Riley R."/>
            <person name="LaButti K."/>
            <person name="Andreopoulos B."/>
            <person name="Lipzen A."/>
            <person name="Chen C."/>
            <person name="Yan M."/>
            <person name="Daum C."/>
            <person name="Ng V."/>
            <person name="Clum A."/>
            <person name="Steindorff A."/>
            <person name="Ohm R.A."/>
            <person name="Martin F."/>
            <person name="Silar P."/>
            <person name="Natvig D.O."/>
            <person name="Lalanne C."/>
            <person name="Gautier V."/>
            <person name="Ament-Velasquez S.L."/>
            <person name="Kruys A."/>
            <person name="Hutchinson M.I."/>
            <person name="Powell A.J."/>
            <person name="Barry K."/>
            <person name="Miller A.N."/>
            <person name="Grigoriev I.V."/>
            <person name="Debuchy R."/>
            <person name="Gladieux P."/>
            <person name="Hiltunen Thoren M."/>
            <person name="Johannesson H."/>
        </authorList>
    </citation>
    <scope>NUCLEOTIDE SEQUENCE</scope>
    <source>
        <strain evidence="3">PSN309</strain>
    </source>
</reference>
<evidence type="ECO:0000313" key="4">
    <source>
        <dbReference type="Proteomes" id="UP001302126"/>
    </source>
</evidence>
<dbReference type="Gene3D" id="3.80.10.10">
    <property type="entry name" value="Ribonuclease Inhibitor"/>
    <property type="match status" value="1"/>
</dbReference>
<dbReference type="InterPro" id="IPR032675">
    <property type="entry name" value="LRR_dom_sf"/>
</dbReference>
<proteinExistence type="predicted"/>
<organism evidence="3 4">
    <name type="scientific">Podospora australis</name>
    <dbReference type="NCBI Taxonomy" id="1536484"/>
    <lineage>
        <taxon>Eukaryota</taxon>
        <taxon>Fungi</taxon>
        <taxon>Dikarya</taxon>
        <taxon>Ascomycota</taxon>
        <taxon>Pezizomycotina</taxon>
        <taxon>Sordariomycetes</taxon>
        <taxon>Sordariomycetidae</taxon>
        <taxon>Sordariales</taxon>
        <taxon>Podosporaceae</taxon>
        <taxon>Podospora</taxon>
    </lineage>
</organism>
<dbReference type="SUPFAM" id="SSF52047">
    <property type="entry name" value="RNI-like"/>
    <property type="match status" value="1"/>
</dbReference>
<dbReference type="Proteomes" id="UP001302126">
    <property type="component" value="Unassembled WGS sequence"/>
</dbReference>
<dbReference type="EMBL" id="MU864551">
    <property type="protein sequence ID" value="KAK4183408.1"/>
    <property type="molecule type" value="Genomic_DNA"/>
</dbReference>
<name>A0AAN6WJS3_9PEZI</name>
<evidence type="ECO:0000259" key="2">
    <source>
        <dbReference type="PROSITE" id="PS50181"/>
    </source>
</evidence>
<feature type="domain" description="F-box" evidence="2">
    <location>
        <begin position="3"/>
        <end position="48"/>
    </location>
</feature>
<dbReference type="AlphaFoldDB" id="A0AAN6WJS3"/>
<protein>
    <recommendedName>
        <fullName evidence="2">F-box domain-containing protein</fullName>
    </recommendedName>
</protein>
<evidence type="ECO:0000256" key="1">
    <source>
        <dbReference type="SAM" id="MobiDB-lite"/>
    </source>
</evidence>
<feature type="region of interest" description="Disordered" evidence="1">
    <location>
        <begin position="446"/>
        <end position="469"/>
    </location>
</feature>
<dbReference type="CDD" id="cd09917">
    <property type="entry name" value="F-box_SF"/>
    <property type="match status" value="1"/>
</dbReference>
<dbReference type="PROSITE" id="PS50181">
    <property type="entry name" value="FBOX"/>
    <property type="match status" value="1"/>
</dbReference>
<dbReference type="InterPro" id="IPR001810">
    <property type="entry name" value="F-box_dom"/>
</dbReference>
<comment type="caution">
    <text evidence="3">The sequence shown here is derived from an EMBL/GenBank/DDBJ whole genome shotgun (WGS) entry which is preliminary data.</text>
</comment>
<reference evidence="3" key="2">
    <citation type="submission" date="2023-05" db="EMBL/GenBank/DDBJ databases">
        <authorList>
            <consortium name="Lawrence Berkeley National Laboratory"/>
            <person name="Steindorff A."/>
            <person name="Hensen N."/>
            <person name="Bonometti L."/>
            <person name="Westerberg I."/>
            <person name="Brannstrom I.O."/>
            <person name="Guillou S."/>
            <person name="Cros-Aarteil S."/>
            <person name="Calhoun S."/>
            <person name="Haridas S."/>
            <person name="Kuo A."/>
            <person name="Mondo S."/>
            <person name="Pangilinan J."/>
            <person name="Riley R."/>
            <person name="Labutti K."/>
            <person name="Andreopoulos B."/>
            <person name="Lipzen A."/>
            <person name="Chen C."/>
            <person name="Yanf M."/>
            <person name="Daum C."/>
            <person name="Ng V."/>
            <person name="Clum A."/>
            <person name="Ohm R."/>
            <person name="Martin F."/>
            <person name="Silar P."/>
            <person name="Natvig D."/>
            <person name="Lalanne C."/>
            <person name="Gautier V."/>
            <person name="Ament-Velasquez S.L."/>
            <person name="Kruys A."/>
            <person name="Hutchinson M.I."/>
            <person name="Powell A.J."/>
            <person name="Barry K."/>
            <person name="Miller A.N."/>
            <person name="Grigoriev I.V."/>
            <person name="Debuchy R."/>
            <person name="Gladieux P."/>
            <person name="Thoren M.H."/>
            <person name="Johannesson H."/>
        </authorList>
    </citation>
    <scope>NUCLEOTIDE SEQUENCE</scope>
    <source>
        <strain evidence="3">PSN309</strain>
    </source>
</reference>
<evidence type="ECO:0000313" key="3">
    <source>
        <dbReference type="EMBL" id="KAK4183408.1"/>
    </source>
</evidence>
<keyword evidence="4" id="KW-1185">Reference proteome</keyword>
<feature type="compositionally biased region" description="Acidic residues" evidence="1">
    <location>
        <begin position="90"/>
        <end position="107"/>
    </location>
</feature>
<gene>
    <name evidence="3" type="ORF">QBC35DRAFT_508104</name>
</gene>
<accession>A0AAN6WJS3</accession>
<sequence length="633" mass="72081">MAISQLGNLPIETLLRICQHLAPDDLRALALTSKPCNVAAIAQLFHTITITINAESMRDRSSAFQQLFARLSCANHVRRLTVVDEPEYEDEYPWADEGGQEEGEGDGQENPPRPDERSAAFWDPLGELLQSLPALSDLVWASLRPFPPVLLAVLHRQLPSCRLHLQKFTFSQGKVEENATEELLTLLSSPNLHSIWFRWTLRDSNGKDNHTFEAVTRIIQGVAPNLREVKSQWYRGNSGGRFGTGPRKPFQDFVPEDRFPKTCGALERLELMGSFHSALPDLQAWCEITDFEKLQSLRVHMGIDRVNITFLARDCQLTSLKSIHMYIPSKDISDLVVEFLGNLPALESLSLDGELDRRSLETVLERRGPSLRVLQLEPEGMSETRLVMSNDDLAMIAAQCPVLEELAVYVRRTKGDEREVAGYKILGSIPRLHRLKLHLDTSTIELLRKQDPTNPEEETPDDPSFSESDRQLFNTETTSETHHQPRNGHVRDTFINSALDEALARSIFAVIDKSRAQSNSPQRRALEELVLVPTGGGNFGDGSWLVSINNVIKEISRHWHLQRNVRDDKRDEIVVKLHESWEVPLSDEYWEPGLYERVETIYHNLWPAKEQEAVERWKGSWRGEWFSFPLATD</sequence>
<feature type="region of interest" description="Disordered" evidence="1">
    <location>
        <begin position="90"/>
        <end position="119"/>
    </location>
</feature>